<sequence length="50" mass="5859">LRQQSHTVKQMQTATEAEINQIVHEDWDATVKRHKIELNGNLLSLEIMFL</sequence>
<dbReference type="EMBL" id="HACG01009992">
    <property type="protein sequence ID" value="CEK56857.1"/>
    <property type="molecule type" value="Transcribed_RNA"/>
</dbReference>
<proteinExistence type="predicted"/>
<dbReference type="AlphaFoldDB" id="A0A0B6YKY4"/>
<evidence type="ECO:0000313" key="1">
    <source>
        <dbReference type="EMBL" id="CEK56857.1"/>
    </source>
</evidence>
<reference evidence="1" key="1">
    <citation type="submission" date="2014-12" db="EMBL/GenBank/DDBJ databases">
        <title>Insight into the proteome of Arion vulgaris.</title>
        <authorList>
            <person name="Aradska J."/>
            <person name="Bulat T."/>
            <person name="Smidak R."/>
            <person name="Sarate P."/>
            <person name="Gangsoo J."/>
            <person name="Sialana F."/>
            <person name="Bilban M."/>
            <person name="Lubec G."/>
        </authorList>
    </citation>
    <scope>NUCLEOTIDE SEQUENCE</scope>
    <source>
        <tissue evidence="1">Skin</tissue>
    </source>
</reference>
<accession>A0A0B6YKY4</accession>
<protein>
    <submittedName>
        <fullName evidence="1">Uncharacterized protein</fullName>
    </submittedName>
</protein>
<gene>
    <name evidence="1" type="primary">ORF28691</name>
</gene>
<organism evidence="1">
    <name type="scientific">Arion vulgaris</name>
    <dbReference type="NCBI Taxonomy" id="1028688"/>
    <lineage>
        <taxon>Eukaryota</taxon>
        <taxon>Metazoa</taxon>
        <taxon>Spiralia</taxon>
        <taxon>Lophotrochozoa</taxon>
        <taxon>Mollusca</taxon>
        <taxon>Gastropoda</taxon>
        <taxon>Heterobranchia</taxon>
        <taxon>Euthyneura</taxon>
        <taxon>Panpulmonata</taxon>
        <taxon>Eupulmonata</taxon>
        <taxon>Stylommatophora</taxon>
        <taxon>Helicina</taxon>
        <taxon>Arionoidea</taxon>
        <taxon>Arionidae</taxon>
        <taxon>Arion</taxon>
    </lineage>
</organism>
<name>A0A0B6YKY4_9EUPU</name>
<feature type="non-terminal residue" evidence="1">
    <location>
        <position position="1"/>
    </location>
</feature>